<keyword evidence="2" id="KW-0732">Signal</keyword>
<feature type="domain" description="Phosphatidic acid phosphatase type 2/haloperoxidase" evidence="3">
    <location>
        <begin position="323"/>
        <end position="489"/>
    </location>
</feature>
<evidence type="ECO:0000313" key="5">
    <source>
        <dbReference type="Proteomes" id="UP001205560"/>
    </source>
</evidence>
<dbReference type="SUPFAM" id="SSF48317">
    <property type="entry name" value="Acid phosphatase/Vanadium-dependent haloperoxidase"/>
    <property type="match status" value="1"/>
</dbReference>
<feature type="compositionally biased region" description="Pro residues" evidence="1">
    <location>
        <begin position="72"/>
        <end position="85"/>
    </location>
</feature>
<evidence type="ECO:0000256" key="1">
    <source>
        <dbReference type="SAM" id="MobiDB-lite"/>
    </source>
</evidence>
<dbReference type="Gene3D" id="1.10.606.20">
    <property type="match status" value="1"/>
</dbReference>
<accession>A0ABT2AES4</accession>
<proteinExistence type="predicted"/>
<comment type="caution">
    <text evidence="4">The sequence shown here is derived from an EMBL/GenBank/DDBJ whole genome shotgun (WGS) entry which is preliminary data.</text>
</comment>
<keyword evidence="5" id="KW-1185">Reference proteome</keyword>
<gene>
    <name evidence="4" type="ORF">NX782_25955</name>
</gene>
<feature type="region of interest" description="Disordered" evidence="1">
    <location>
        <begin position="353"/>
        <end position="373"/>
    </location>
</feature>
<name>A0ABT2AES4_9BURK</name>
<protein>
    <submittedName>
        <fullName evidence="4">Vanadium-dependent haloperoxidase</fullName>
    </submittedName>
</protein>
<dbReference type="Proteomes" id="UP001205560">
    <property type="component" value="Unassembled WGS sequence"/>
</dbReference>
<dbReference type="InterPro" id="IPR036938">
    <property type="entry name" value="PAP2/HPO_sf"/>
</dbReference>
<evidence type="ECO:0000259" key="3">
    <source>
        <dbReference type="Pfam" id="PF01569"/>
    </source>
</evidence>
<feature type="region of interest" description="Disordered" evidence="1">
    <location>
        <begin position="70"/>
        <end position="89"/>
    </location>
</feature>
<dbReference type="EMBL" id="JANUGX010000057">
    <property type="protein sequence ID" value="MCS0592630.1"/>
    <property type="molecule type" value="Genomic_DNA"/>
</dbReference>
<feature type="signal peptide" evidence="2">
    <location>
        <begin position="1"/>
        <end position="21"/>
    </location>
</feature>
<feature type="chain" id="PRO_5046784955" evidence="2">
    <location>
        <begin position="22"/>
        <end position="497"/>
    </location>
</feature>
<dbReference type="PANTHER" id="PTHR34599:SF1">
    <property type="entry name" value="PHOSPHATIDIC ACID PHOSPHATASE TYPE 2_HALOPEROXIDASE DOMAIN-CONTAINING PROTEIN"/>
    <property type="match status" value="1"/>
</dbReference>
<evidence type="ECO:0000256" key="2">
    <source>
        <dbReference type="SAM" id="SignalP"/>
    </source>
</evidence>
<reference evidence="4 5" key="1">
    <citation type="submission" date="2022-08" db="EMBL/GenBank/DDBJ databases">
        <title>Reclassification of Massilia species as members of the genera Telluria, Duganella, Pseudoduganella, Mokoshia gen. nov. and Zemynaea gen. nov. using orthogonal and non-orthogonal genome-based approaches.</title>
        <authorList>
            <person name="Bowman J.P."/>
        </authorList>
    </citation>
    <scope>NUCLEOTIDE SEQUENCE [LARGE SCALE GENOMIC DNA]</scope>
    <source>
        <strain evidence="4 5">LMG 28164</strain>
    </source>
</reference>
<evidence type="ECO:0000313" key="4">
    <source>
        <dbReference type="EMBL" id="MCS0592630.1"/>
    </source>
</evidence>
<organism evidence="4 5">
    <name type="scientific">Massilia norwichensis</name>
    <dbReference type="NCBI Taxonomy" id="1442366"/>
    <lineage>
        <taxon>Bacteria</taxon>
        <taxon>Pseudomonadati</taxon>
        <taxon>Pseudomonadota</taxon>
        <taxon>Betaproteobacteria</taxon>
        <taxon>Burkholderiales</taxon>
        <taxon>Oxalobacteraceae</taxon>
        <taxon>Telluria group</taxon>
        <taxon>Massilia</taxon>
    </lineage>
</organism>
<dbReference type="CDD" id="cd03398">
    <property type="entry name" value="PAP2_haloperoxidase"/>
    <property type="match status" value="1"/>
</dbReference>
<dbReference type="RefSeq" id="WP_258848398.1">
    <property type="nucleotide sequence ID" value="NZ_JANUGX010000057.1"/>
</dbReference>
<dbReference type="InterPro" id="IPR000326">
    <property type="entry name" value="PAP2/HPO"/>
</dbReference>
<sequence length="497" mass="54179">MKLRLTPLLCTLLLPLLVAHAGTGLLDPALYPTQPDTHESPWRYTAPPGPNATARLAYWSDVAWHTIAIDHAPPPAGPSPEPEQPGPTHSSRMMAIFHIAIYDALNAIYRRYPGYSGNLPAFADSSPDAAIAQAAHDALAALYPRQANRLQALLNAELARLPAGRAKLNGIDIGRRAAAAILALRADDGSDRPEPIVGEDYPLYKEPGKWQPDPVSRIRVAFGAYWGQVKPFVVPSAAAFRPPPPPPLASEAYTQAFNEVKQLGGIGPATRRTPEQTRIGIYWGYDSTAWVGTPISMYNQIAVQVIRTRTQDVLEQARALGLLNASLADSVIAGWSAKYYYRFWRPVHGVREASPGTGPTGQGDGNPDTLADPNWTPLGSPASNLVGPDYTPPFPSYPSGHAVTGGASFQTLRKLYGDKLRFTYVSDEWNGVTHDNEGWIRPVWPRTYGSLSQAETEAGQSRIYIGVHWQFDRTSGQALGRQVANYVFQRGLVRPDP</sequence>
<dbReference type="PANTHER" id="PTHR34599">
    <property type="entry name" value="PEROXIDASE-RELATED"/>
    <property type="match status" value="1"/>
</dbReference>
<dbReference type="Pfam" id="PF01569">
    <property type="entry name" value="PAP2"/>
    <property type="match status" value="1"/>
</dbReference>
<dbReference type="InterPro" id="IPR052559">
    <property type="entry name" value="V-haloperoxidase"/>
</dbReference>